<evidence type="ECO:0000313" key="3">
    <source>
        <dbReference type="Proteomes" id="UP000542405"/>
    </source>
</evidence>
<accession>A0A848NRY5</accession>
<dbReference type="EMBL" id="JABBZE010000891">
    <property type="protein sequence ID" value="NMU93814.1"/>
    <property type="molecule type" value="Genomic_DNA"/>
</dbReference>
<feature type="region of interest" description="Disordered" evidence="1">
    <location>
        <begin position="1"/>
        <end position="22"/>
    </location>
</feature>
<organism evidence="2 3">
    <name type="scientific">Achromobacter ruhlandii</name>
    <dbReference type="NCBI Taxonomy" id="72557"/>
    <lineage>
        <taxon>Bacteria</taxon>
        <taxon>Pseudomonadati</taxon>
        <taxon>Pseudomonadota</taxon>
        <taxon>Betaproteobacteria</taxon>
        <taxon>Burkholderiales</taxon>
        <taxon>Alcaligenaceae</taxon>
        <taxon>Achromobacter</taxon>
    </lineage>
</organism>
<dbReference type="Proteomes" id="UP000542405">
    <property type="component" value="Unassembled WGS sequence"/>
</dbReference>
<comment type="caution">
    <text evidence="2">The sequence shown here is derived from an EMBL/GenBank/DDBJ whole genome shotgun (WGS) entry which is preliminary data.</text>
</comment>
<protein>
    <submittedName>
        <fullName evidence="2">Tripartite tricarboxylate transporter substrate binding protein</fullName>
    </submittedName>
</protein>
<sequence length="89" mass="9388">MLALALGACGNPPSGDAPADATYPTRPVTIVVTFPPGGGTGLLAWRLGASLHEQMLQSGRVVNRPGATCHLRPRLLHEPAPVRFRLSPR</sequence>
<evidence type="ECO:0000256" key="1">
    <source>
        <dbReference type="SAM" id="MobiDB-lite"/>
    </source>
</evidence>
<reference evidence="2 3" key="1">
    <citation type="submission" date="2020-04" db="EMBL/GenBank/DDBJ databases">
        <title>Achromobacter ruhlandii genome sequencing and assembly.</title>
        <authorList>
            <person name="Martins R.C.R."/>
            <person name="Perdigao-Neto L.V."/>
            <person name="Levin A.S.S."/>
            <person name="Costa S.F."/>
        </authorList>
    </citation>
    <scope>NUCLEOTIDE SEQUENCE [LARGE SCALE GENOMIC DNA]</scope>
    <source>
        <strain evidence="2 3">9035ralo</strain>
    </source>
</reference>
<evidence type="ECO:0000313" key="2">
    <source>
        <dbReference type="EMBL" id="NMU93814.1"/>
    </source>
</evidence>
<dbReference type="InterPro" id="IPR042100">
    <property type="entry name" value="Bug_dom1"/>
</dbReference>
<dbReference type="AlphaFoldDB" id="A0A848NRY5"/>
<gene>
    <name evidence="2" type="ORF">HGQ98_31795</name>
</gene>
<feature type="non-terminal residue" evidence="2">
    <location>
        <position position="89"/>
    </location>
</feature>
<proteinExistence type="predicted"/>
<dbReference type="Gene3D" id="3.40.190.150">
    <property type="entry name" value="Bordetella uptake gene, domain 1"/>
    <property type="match status" value="1"/>
</dbReference>
<name>A0A848NRY5_9BURK</name>